<evidence type="ECO:0000313" key="1">
    <source>
        <dbReference type="EMBL" id="KAH3897342.1"/>
    </source>
</evidence>
<organism evidence="1 2">
    <name type="scientific">Dreissena polymorpha</name>
    <name type="common">Zebra mussel</name>
    <name type="synonym">Mytilus polymorpha</name>
    <dbReference type="NCBI Taxonomy" id="45954"/>
    <lineage>
        <taxon>Eukaryota</taxon>
        <taxon>Metazoa</taxon>
        <taxon>Spiralia</taxon>
        <taxon>Lophotrochozoa</taxon>
        <taxon>Mollusca</taxon>
        <taxon>Bivalvia</taxon>
        <taxon>Autobranchia</taxon>
        <taxon>Heteroconchia</taxon>
        <taxon>Euheterodonta</taxon>
        <taxon>Imparidentia</taxon>
        <taxon>Neoheterodontei</taxon>
        <taxon>Myida</taxon>
        <taxon>Dreissenoidea</taxon>
        <taxon>Dreissenidae</taxon>
        <taxon>Dreissena</taxon>
    </lineage>
</organism>
<reference evidence="1" key="2">
    <citation type="submission" date="2020-11" db="EMBL/GenBank/DDBJ databases">
        <authorList>
            <person name="McCartney M.A."/>
            <person name="Auch B."/>
            <person name="Kono T."/>
            <person name="Mallez S."/>
            <person name="Becker A."/>
            <person name="Gohl D.M."/>
            <person name="Silverstein K.A.T."/>
            <person name="Koren S."/>
            <person name="Bechman K.B."/>
            <person name="Herman A."/>
            <person name="Abrahante J.E."/>
            <person name="Garbe J."/>
        </authorList>
    </citation>
    <scope>NUCLEOTIDE SEQUENCE</scope>
    <source>
        <strain evidence="1">Duluth1</strain>
        <tissue evidence="1">Whole animal</tissue>
    </source>
</reference>
<gene>
    <name evidence="1" type="ORF">DPMN_021530</name>
</gene>
<dbReference type="Proteomes" id="UP000828390">
    <property type="component" value="Unassembled WGS sequence"/>
</dbReference>
<sequence length="62" mass="6951">MDCVTATCHHSYRRTVRLLCVNTRTDGPCECFVSPLVKTDRANAIPLVQTDRVTAVILFNVE</sequence>
<reference evidence="1" key="1">
    <citation type="journal article" date="2019" name="bioRxiv">
        <title>The Genome of the Zebra Mussel, Dreissena polymorpha: A Resource for Invasive Species Research.</title>
        <authorList>
            <person name="McCartney M.A."/>
            <person name="Auch B."/>
            <person name="Kono T."/>
            <person name="Mallez S."/>
            <person name="Zhang Y."/>
            <person name="Obille A."/>
            <person name="Becker A."/>
            <person name="Abrahante J.E."/>
            <person name="Garbe J."/>
            <person name="Badalamenti J.P."/>
            <person name="Herman A."/>
            <person name="Mangelson H."/>
            <person name="Liachko I."/>
            <person name="Sullivan S."/>
            <person name="Sone E.D."/>
            <person name="Koren S."/>
            <person name="Silverstein K.A.T."/>
            <person name="Beckman K.B."/>
            <person name="Gohl D.M."/>
        </authorList>
    </citation>
    <scope>NUCLEOTIDE SEQUENCE</scope>
    <source>
        <strain evidence="1">Duluth1</strain>
        <tissue evidence="1">Whole animal</tissue>
    </source>
</reference>
<proteinExistence type="predicted"/>
<accession>A0A9D4NPC4</accession>
<name>A0A9D4NPC4_DREPO</name>
<keyword evidence="2" id="KW-1185">Reference proteome</keyword>
<dbReference type="AlphaFoldDB" id="A0A9D4NPC4"/>
<dbReference type="EMBL" id="JAIWYP010000001">
    <property type="protein sequence ID" value="KAH3897342.1"/>
    <property type="molecule type" value="Genomic_DNA"/>
</dbReference>
<protein>
    <submittedName>
        <fullName evidence="1">Uncharacterized protein</fullName>
    </submittedName>
</protein>
<evidence type="ECO:0000313" key="2">
    <source>
        <dbReference type="Proteomes" id="UP000828390"/>
    </source>
</evidence>
<comment type="caution">
    <text evidence="1">The sequence shown here is derived from an EMBL/GenBank/DDBJ whole genome shotgun (WGS) entry which is preliminary data.</text>
</comment>